<evidence type="ECO:0000256" key="1">
    <source>
        <dbReference type="SAM" id="MobiDB-lite"/>
    </source>
</evidence>
<gene>
    <name evidence="3" type="ORF">GCM10010218_15350</name>
</gene>
<feature type="compositionally biased region" description="Gly residues" evidence="1">
    <location>
        <begin position="138"/>
        <end position="149"/>
    </location>
</feature>
<accession>A0A919EBZ4</accession>
<reference evidence="3" key="1">
    <citation type="journal article" date="2014" name="Int. J. Syst. Evol. Microbiol.">
        <title>Complete genome sequence of Corynebacterium casei LMG S-19264T (=DSM 44701T), isolated from a smear-ripened cheese.</title>
        <authorList>
            <consortium name="US DOE Joint Genome Institute (JGI-PGF)"/>
            <person name="Walter F."/>
            <person name="Albersmeier A."/>
            <person name="Kalinowski J."/>
            <person name="Ruckert C."/>
        </authorList>
    </citation>
    <scope>NUCLEOTIDE SEQUENCE</scope>
    <source>
        <strain evidence="3">JCM 4059</strain>
    </source>
</reference>
<dbReference type="RefSeq" id="WP_190128656.1">
    <property type="nucleotide sequence ID" value="NZ_BNBD01000002.1"/>
</dbReference>
<sequence length="193" mass="18963">MGASMRVRGLLPAGAAVVAVAALAGCDTGGLDAVAVAVTTQRQAARSLGDQGVRVAWLNCRGKAENGGPDGTGSERPVTVVGVDCEGRTESGKNIIVFGRVTGITGRACVRGLLTAKVDGRTVFSVSVLGDCSATGGSTAGGSTGGGGTQSRPPAPTPPPTARPSGHAPHPGPSASCPPGKDQHKEDPHPVGK</sequence>
<feature type="compositionally biased region" description="Pro residues" evidence="1">
    <location>
        <begin position="153"/>
        <end position="162"/>
    </location>
</feature>
<comment type="caution">
    <text evidence="3">The sequence shown here is derived from an EMBL/GenBank/DDBJ whole genome shotgun (WGS) entry which is preliminary data.</text>
</comment>
<name>A0A919EBZ4_9ACTN</name>
<keyword evidence="2" id="KW-0732">Signal</keyword>
<feature type="signal peptide" evidence="2">
    <location>
        <begin position="1"/>
        <end position="24"/>
    </location>
</feature>
<organism evidence="3 4">
    <name type="scientific">Streptomyces mashuensis</name>
    <dbReference type="NCBI Taxonomy" id="33904"/>
    <lineage>
        <taxon>Bacteria</taxon>
        <taxon>Bacillati</taxon>
        <taxon>Actinomycetota</taxon>
        <taxon>Actinomycetes</taxon>
        <taxon>Kitasatosporales</taxon>
        <taxon>Streptomycetaceae</taxon>
        <taxon>Streptomyces</taxon>
    </lineage>
</organism>
<evidence type="ECO:0000256" key="2">
    <source>
        <dbReference type="SAM" id="SignalP"/>
    </source>
</evidence>
<proteinExistence type="predicted"/>
<feature type="region of interest" description="Disordered" evidence="1">
    <location>
        <begin position="134"/>
        <end position="193"/>
    </location>
</feature>
<evidence type="ECO:0000313" key="3">
    <source>
        <dbReference type="EMBL" id="GHF35103.1"/>
    </source>
</evidence>
<dbReference type="AlphaFoldDB" id="A0A919EBZ4"/>
<dbReference type="EMBL" id="BNBD01000002">
    <property type="protein sequence ID" value="GHF35103.1"/>
    <property type="molecule type" value="Genomic_DNA"/>
</dbReference>
<feature type="chain" id="PRO_5037426124" evidence="2">
    <location>
        <begin position="25"/>
        <end position="193"/>
    </location>
</feature>
<dbReference type="Proteomes" id="UP000638313">
    <property type="component" value="Unassembled WGS sequence"/>
</dbReference>
<dbReference type="PROSITE" id="PS51257">
    <property type="entry name" value="PROKAR_LIPOPROTEIN"/>
    <property type="match status" value="1"/>
</dbReference>
<protein>
    <submittedName>
        <fullName evidence="3">Lipoprotein</fullName>
    </submittedName>
</protein>
<reference evidence="3" key="2">
    <citation type="submission" date="2020-09" db="EMBL/GenBank/DDBJ databases">
        <authorList>
            <person name="Sun Q."/>
            <person name="Ohkuma M."/>
        </authorList>
    </citation>
    <scope>NUCLEOTIDE SEQUENCE</scope>
    <source>
        <strain evidence="3">JCM 4059</strain>
    </source>
</reference>
<keyword evidence="4" id="KW-1185">Reference proteome</keyword>
<feature type="compositionally biased region" description="Basic and acidic residues" evidence="1">
    <location>
        <begin position="181"/>
        <end position="193"/>
    </location>
</feature>
<evidence type="ECO:0000313" key="4">
    <source>
        <dbReference type="Proteomes" id="UP000638313"/>
    </source>
</evidence>
<keyword evidence="3" id="KW-0449">Lipoprotein</keyword>